<evidence type="ECO:0000313" key="3">
    <source>
        <dbReference type="Proteomes" id="UP001150217"/>
    </source>
</evidence>
<feature type="compositionally biased region" description="Polar residues" evidence="1">
    <location>
        <begin position="14"/>
        <end position="44"/>
    </location>
</feature>
<reference evidence="2" key="1">
    <citation type="submission" date="2022-08" db="EMBL/GenBank/DDBJ databases">
        <title>A Global Phylogenomic Analysis of the Shiitake Genus Lentinula.</title>
        <authorList>
            <consortium name="DOE Joint Genome Institute"/>
            <person name="Sierra-Patev S."/>
            <person name="Min B."/>
            <person name="Naranjo-Ortiz M."/>
            <person name="Looney B."/>
            <person name="Konkel Z."/>
            <person name="Slot J.C."/>
            <person name="Sakamoto Y."/>
            <person name="Steenwyk J.L."/>
            <person name="Rokas A."/>
            <person name="Carro J."/>
            <person name="Camarero S."/>
            <person name="Ferreira P."/>
            <person name="Molpeceres G."/>
            <person name="Ruiz-Duenas F.J."/>
            <person name="Serrano A."/>
            <person name="Henrissat B."/>
            <person name="Drula E."/>
            <person name="Hughes K.W."/>
            <person name="Mata J.L."/>
            <person name="Ishikawa N.K."/>
            <person name="Vargas-Isla R."/>
            <person name="Ushijima S."/>
            <person name="Smith C.A."/>
            <person name="Ahrendt S."/>
            <person name="Andreopoulos W."/>
            <person name="He G."/>
            <person name="Labutti K."/>
            <person name="Lipzen A."/>
            <person name="Ng V."/>
            <person name="Riley R."/>
            <person name="Sandor L."/>
            <person name="Barry K."/>
            <person name="Martinez A.T."/>
            <person name="Xiao Y."/>
            <person name="Gibbons J.G."/>
            <person name="Terashima K."/>
            <person name="Grigoriev I.V."/>
            <person name="Hibbett D.S."/>
        </authorList>
    </citation>
    <scope>NUCLEOTIDE SEQUENCE</scope>
    <source>
        <strain evidence="2">RHP3577 ss4</strain>
    </source>
</reference>
<feature type="compositionally biased region" description="Low complexity" evidence="1">
    <location>
        <begin position="145"/>
        <end position="155"/>
    </location>
</feature>
<proteinExistence type="predicted"/>
<feature type="compositionally biased region" description="Basic and acidic residues" evidence="1">
    <location>
        <begin position="65"/>
        <end position="74"/>
    </location>
</feature>
<feature type="region of interest" description="Disordered" evidence="1">
    <location>
        <begin position="1"/>
        <end position="44"/>
    </location>
</feature>
<feature type="region of interest" description="Disordered" evidence="1">
    <location>
        <begin position="187"/>
        <end position="229"/>
    </location>
</feature>
<evidence type="ECO:0000313" key="2">
    <source>
        <dbReference type="EMBL" id="KAJ4467586.1"/>
    </source>
</evidence>
<organism evidence="2 3">
    <name type="scientific">Lentinula lateritia</name>
    <dbReference type="NCBI Taxonomy" id="40482"/>
    <lineage>
        <taxon>Eukaryota</taxon>
        <taxon>Fungi</taxon>
        <taxon>Dikarya</taxon>
        <taxon>Basidiomycota</taxon>
        <taxon>Agaricomycotina</taxon>
        <taxon>Agaricomycetes</taxon>
        <taxon>Agaricomycetidae</taxon>
        <taxon>Agaricales</taxon>
        <taxon>Marasmiineae</taxon>
        <taxon>Omphalotaceae</taxon>
        <taxon>Lentinula</taxon>
    </lineage>
</organism>
<feature type="compositionally biased region" description="Pro residues" evidence="1">
    <location>
        <begin position="133"/>
        <end position="144"/>
    </location>
</feature>
<keyword evidence="3" id="KW-1185">Reference proteome</keyword>
<protein>
    <submittedName>
        <fullName evidence="2">Uncharacterized protein</fullName>
    </submittedName>
</protein>
<feature type="region of interest" description="Disordered" evidence="1">
    <location>
        <begin position="122"/>
        <end position="158"/>
    </location>
</feature>
<feature type="region of interest" description="Disordered" evidence="1">
    <location>
        <begin position="58"/>
        <end position="78"/>
    </location>
</feature>
<feature type="compositionally biased region" description="Low complexity" evidence="1">
    <location>
        <begin position="214"/>
        <end position="229"/>
    </location>
</feature>
<sequence length="229" mass="24829">MESDESNIAAPSRIQLTPVNDSTLTQNINGEPVQPSENLSFPSTPVQRIGFRRTTYTHTPATRENSTKKVRVDGMPDSPIQQNLPISNADMLIHDEQDDHDGEEISQLSGQLLFQNQMPARATLDTDPFGSSPLPPLTPTPSPIPSLSSPLQSRSDISDEGNNLQIVMYNGQQLHLSQGIASHLQNLPPMPPSYHHHYSANVSTPSSQYATTNSSSVSPSSSAFTDSVS</sequence>
<dbReference type="Proteomes" id="UP001150217">
    <property type="component" value="Unassembled WGS sequence"/>
</dbReference>
<accession>A0ABQ8V0B7</accession>
<feature type="compositionally biased region" description="Polar residues" evidence="1">
    <location>
        <begin position="200"/>
        <end position="213"/>
    </location>
</feature>
<comment type="caution">
    <text evidence="2">The sequence shown here is derived from an EMBL/GenBank/DDBJ whole genome shotgun (WGS) entry which is preliminary data.</text>
</comment>
<name>A0ABQ8V0B7_9AGAR</name>
<gene>
    <name evidence="2" type="ORF">C8R41DRAFT_925674</name>
</gene>
<dbReference type="EMBL" id="JANVFT010000106">
    <property type="protein sequence ID" value="KAJ4467586.1"/>
    <property type="molecule type" value="Genomic_DNA"/>
</dbReference>
<evidence type="ECO:0000256" key="1">
    <source>
        <dbReference type="SAM" id="MobiDB-lite"/>
    </source>
</evidence>